<feature type="compositionally biased region" description="Low complexity" evidence="23">
    <location>
        <begin position="1025"/>
        <end position="1043"/>
    </location>
</feature>
<dbReference type="FunFam" id="3.30.200.20:FF:000396">
    <property type="entry name" value="Cdc2-related kinase 2, putative"/>
    <property type="match status" value="1"/>
</dbReference>
<evidence type="ECO:0000256" key="3">
    <source>
        <dbReference type="ARBA" id="ARBA00012409"/>
    </source>
</evidence>
<dbReference type="InterPro" id="IPR008271">
    <property type="entry name" value="Ser/Thr_kinase_AS"/>
</dbReference>
<evidence type="ECO:0000256" key="1">
    <source>
        <dbReference type="ARBA" id="ARBA00001946"/>
    </source>
</evidence>
<dbReference type="GO" id="GO:0005524">
    <property type="term" value="F:ATP binding"/>
    <property type="evidence" value="ECO:0007669"/>
    <property type="project" value="UniProtKB-UniRule"/>
</dbReference>
<dbReference type="GO" id="GO:0051301">
    <property type="term" value="P:cell division"/>
    <property type="evidence" value="ECO:0007669"/>
    <property type="project" value="UniProtKB-KW"/>
</dbReference>
<evidence type="ECO:0000256" key="9">
    <source>
        <dbReference type="ARBA" id="ARBA00022741"/>
    </source>
</evidence>
<evidence type="ECO:0000256" key="21">
    <source>
        <dbReference type="ARBA" id="ARBA00049280"/>
    </source>
</evidence>
<evidence type="ECO:0000256" key="6">
    <source>
        <dbReference type="ARBA" id="ARBA00022553"/>
    </source>
</evidence>
<evidence type="ECO:0000256" key="5">
    <source>
        <dbReference type="ARBA" id="ARBA00022527"/>
    </source>
</evidence>
<evidence type="ECO:0000256" key="19">
    <source>
        <dbReference type="ARBA" id="ARBA00047811"/>
    </source>
</evidence>
<keyword evidence="13" id="KW-0460">Magnesium</keyword>
<keyword evidence="6" id="KW-0597">Phosphoprotein</keyword>
<evidence type="ECO:0000256" key="16">
    <source>
        <dbReference type="ARBA" id="ARBA00039612"/>
    </source>
</evidence>
<dbReference type="SMART" id="SM00220">
    <property type="entry name" value="S_TKc"/>
    <property type="match status" value="1"/>
</dbReference>
<feature type="compositionally biased region" description="Polar residues" evidence="23">
    <location>
        <begin position="1012"/>
        <end position="1024"/>
    </location>
</feature>
<dbReference type="PROSITE" id="PS50011">
    <property type="entry name" value="PROTEIN_KINASE_DOM"/>
    <property type="match status" value="1"/>
</dbReference>
<dbReference type="GO" id="GO:0004693">
    <property type="term" value="F:cyclin-dependent protein serine/threonine kinase activity"/>
    <property type="evidence" value="ECO:0007669"/>
    <property type="project" value="UniProtKB-EC"/>
</dbReference>
<feature type="compositionally biased region" description="Basic and acidic residues" evidence="23">
    <location>
        <begin position="1087"/>
        <end position="1103"/>
    </location>
</feature>
<comment type="cofactor">
    <cofactor evidence="1">
        <name>Mg(2+)</name>
        <dbReference type="ChEBI" id="CHEBI:18420"/>
    </cofactor>
</comment>
<feature type="region of interest" description="Disordered" evidence="23">
    <location>
        <begin position="1010"/>
        <end position="1072"/>
    </location>
</feature>
<dbReference type="GO" id="GO:0005634">
    <property type="term" value="C:nucleus"/>
    <property type="evidence" value="ECO:0007669"/>
    <property type="project" value="TreeGrafter"/>
</dbReference>
<evidence type="ECO:0000256" key="4">
    <source>
        <dbReference type="ARBA" id="ARBA00012425"/>
    </source>
</evidence>
<comment type="catalytic activity">
    <reaction evidence="21">
        <text>[DNA-directed RNA polymerase] + ATP = phospho-[DNA-directed RNA polymerase] + ADP + H(+)</text>
        <dbReference type="Rhea" id="RHEA:10216"/>
        <dbReference type="Rhea" id="RHEA-COMP:11321"/>
        <dbReference type="Rhea" id="RHEA-COMP:11322"/>
        <dbReference type="ChEBI" id="CHEBI:15378"/>
        <dbReference type="ChEBI" id="CHEBI:30616"/>
        <dbReference type="ChEBI" id="CHEBI:43176"/>
        <dbReference type="ChEBI" id="CHEBI:68546"/>
        <dbReference type="ChEBI" id="CHEBI:456216"/>
        <dbReference type="EC" id="2.7.11.23"/>
    </reaction>
</comment>
<dbReference type="EC" id="2.7.11.23" evidence="3"/>
<feature type="region of interest" description="Disordered" evidence="23">
    <location>
        <begin position="1301"/>
        <end position="1336"/>
    </location>
</feature>
<dbReference type="Pfam" id="PF00069">
    <property type="entry name" value="Pkinase"/>
    <property type="match status" value="1"/>
</dbReference>
<feature type="binding site" evidence="22">
    <location>
        <position position="32"/>
    </location>
    <ligand>
        <name>ATP</name>
        <dbReference type="ChEBI" id="CHEBI:30616"/>
    </ligand>
</feature>
<evidence type="ECO:0000256" key="15">
    <source>
        <dbReference type="ARBA" id="ARBA00038543"/>
    </source>
</evidence>
<dbReference type="EMBL" id="JAAPAO010000038">
    <property type="protein sequence ID" value="KAF4676116.1"/>
    <property type="molecule type" value="Genomic_DNA"/>
</dbReference>
<evidence type="ECO:0000256" key="10">
    <source>
        <dbReference type="ARBA" id="ARBA00022776"/>
    </source>
</evidence>
<dbReference type="InterPro" id="IPR000719">
    <property type="entry name" value="Prot_kinase_dom"/>
</dbReference>
<keyword evidence="26" id="KW-1185">Reference proteome</keyword>
<evidence type="ECO:0000256" key="13">
    <source>
        <dbReference type="ARBA" id="ARBA00022842"/>
    </source>
</evidence>
<comment type="caution">
    <text evidence="25">The sequence shown here is derived from an EMBL/GenBank/DDBJ whole genome shotgun (WGS) entry which is preliminary data.</text>
</comment>
<dbReference type="GO" id="GO:0005737">
    <property type="term" value="C:cytoplasm"/>
    <property type="evidence" value="ECO:0007669"/>
    <property type="project" value="TreeGrafter"/>
</dbReference>
<organism evidence="25 26">
    <name type="scientific">Perkinsus chesapeaki</name>
    <name type="common">Clam parasite</name>
    <name type="synonym">Perkinsus andrewsi</name>
    <dbReference type="NCBI Taxonomy" id="330153"/>
    <lineage>
        <taxon>Eukaryota</taxon>
        <taxon>Sar</taxon>
        <taxon>Alveolata</taxon>
        <taxon>Perkinsozoa</taxon>
        <taxon>Perkinsea</taxon>
        <taxon>Perkinsida</taxon>
        <taxon>Perkinsidae</taxon>
        <taxon>Perkinsus</taxon>
    </lineage>
</organism>
<evidence type="ECO:0000256" key="23">
    <source>
        <dbReference type="SAM" id="MobiDB-lite"/>
    </source>
</evidence>
<evidence type="ECO:0000256" key="18">
    <source>
        <dbReference type="ARBA" id="ARBA00042858"/>
    </source>
</evidence>
<dbReference type="SUPFAM" id="SSF56112">
    <property type="entry name" value="Protein kinase-like (PK-like)"/>
    <property type="match status" value="1"/>
</dbReference>
<keyword evidence="11" id="KW-0418">Kinase</keyword>
<dbReference type="Gene3D" id="3.30.200.20">
    <property type="entry name" value="Phosphorylase Kinase, domain 1"/>
    <property type="match status" value="1"/>
</dbReference>
<keyword evidence="10" id="KW-0498">Mitosis</keyword>
<dbReference type="EC" id="2.7.11.22" evidence="4"/>
<keyword evidence="12 22" id="KW-0067">ATP-binding</keyword>
<evidence type="ECO:0000259" key="24">
    <source>
        <dbReference type="PROSITE" id="PS50011"/>
    </source>
</evidence>
<evidence type="ECO:0000256" key="17">
    <source>
        <dbReference type="ARBA" id="ARBA00041902"/>
    </source>
</evidence>
<dbReference type="PANTHER" id="PTHR24056">
    <property type="entry name" value="CELL DIVISION PROTEIN KINASE"/>
    <property type="match status" value="1"/>
</dbReference>
<comment type="catalytic activity">
    <reaction evidence="20">
        <text>L-seryl-[protein] + ATP = O-phospho-L-seryl-[protein] + ADP + H(+)</text>
        <dbReference type="Rhea" id="RHEA:17989"/>
        <dbReference type="Rhea" id="RHEA-COMP:9863"/>
        <dbReference type="Rhea" id="RHEA-COMP:11604"/>
        <dbReference type="ChEBI" id="CHEBI:15378"/>
        <dbReference type="ChEBI" id="CHEBI:29999"/>
        <dbReference type="ChEBI" id="CHEBI:30616"/>
        <dbReference type="ChEBI" id="CHEBI:83421"/>
        <dbReference type="ChEBI" id="CHEBI:456216"/>
        <dbReference type="EC" id="2.7.11.22"/>
    </reaction>
</comment>
<evidence type="ECO:0000256" key="11">
    <source>
        <dbReference type="ARBA" id="ARBA00022777"/>
    </source>
</evidence>
<dbReference type="OrthoDB" id="1732493at2759"/>
<comment type="subunit">
    <text evidence="15">May form a complex composed of at least the catalytic subunit CRK2 and a cyclin.</text>
</comment>
<proteinExistence type="inferred from homology"/>
<keyword evidence="14" id="KW-0131">Cell cycle</keyword>
<keyword evidence="5" id="KW-0723">Serine/threonine-protein kinase</keyword>
<dbReference type="PROSITE" id="PS00107">
    <property type="entry name" value="PROTEIN_KINASE_ATP"/>
    <property type="match status" value="1"/>
</dbReference>
<evidence type="ECO:0000313" key="26">
    <source>
        <dbReference type="Proteomes" id="UP000591131"/>
    </source>
</evidence>
<feature type="compositionally biased region" description="Basic and acidic residues" evidence="23">
    <location>
        <begin position="1309"/>
        <end position="1320"/>
    </location>
</feature>
<feature type="region of interest" description="Disordered" evidence="23">
    <location>
        <begin position="1087"/>
        <end position="1126"/>
    </location>
</feature>
<dbReference type="Gene3D" id="1.10.510.10">
    <property type="entry name" value="Transferase(Phosphotransferase) domain 1"/>
    <property type="match status" value="1"/>
</dbReference>
<accession>A0A7J6MXF1</accession>
<evidence type="ECO:0000256" key="20">
    <source>
        <dbReference type="ARBA" id="ARBA00048367"/>
    </source>
</evidence>
<dbReference type="InterPro" id="IPR011009">
    <property type="entry name" value="Kinase-like_dom_sf"/>
</dbReference>
<feature type="compositionally biased region" description="Low complexity" evidence="23">
    <location>
        <begin position="1324"/>
        <end position="1335"/>
    </location>
</feature>
<comment type="catalytic activity">
    <reaction evidence="19">
        <text>L-threonyl-[protein] + ATP = O-phospho-L-threonyl-[protein] + ADP + H(+)</text>
        <dbReference type="Rhea" id="RHEA:46608"/>
        <dbReference type="Rhea" id="RHEA-COMP:11060"/>
        <dbReference type="Rhea" id="RHEA-COMP:11605"/>
        <dbReference type="ChEBI" id="CHEBI:15378"/>
        <dbReference type="ChEBI" id="CHEBI:30013"/>
        <dbReference type="ChEBI" id="CHEBI:30616"/>
        <dbReference type="ChEBI" id="CHEBI:61977"/>
        <dbReference type="ChEBI" id="CHEBI:456216"/>
        <dbReference type="EC" id="2.7.11.22"/>
    </reaction>
</comment>
<evidence type="ECO:0000313" key="25">
    <source>
        <dbReference type="EMBL" id="KAF4676116.1"/>
    </source>
</evidence>
<name>A0A7J6MXF1_PERCH</name>
<dbReference type="PANTHER" id="PTHR24056:SF46">
    <property type="entry name" value="CYCLIN-DEPENDENT KINASE 5"/>
    <property type="match status" value="1"/>
</dbReference>
<evidence type="ECO:0000256" key="12">
    <source>
        <dbReference type="ARBA" id="ARBA00022840"/>
    </source>
</evidence>
<dbReference type="InterPro" id="IPR050108">
    <property type="entry name" value="CDK"/>
</dbReference>
<evidence type="ECO:0000256" key="14">
    <source>
        <dbReference type="ARBA" id="ARBA00023306"/>
    </source>
</evidence>
<sequence>MDHYERLEKIGEGTYGIVYKARDAEGNLFALKTIRLEAEDEGIPSTAIREISLLKELRHPNIVRLCDVIHTERKLTLVFEYLDQDLKKLMDSCGHHGLDPVTTKSFLYQLLSGVNHCHQHRILHRDLKPQNLLISKDGALKLGDFGLARAFGIPVRSYTHEVVTLWYRAPDVLMGSRKYSTPVDIWSVGCIFAEMVNGRPLFPGSSDQDQLQRIFKTLGTPTVEEWPTVTELPEWKADFPQYDPLPWSQIVPTLSPDGVDLLARLLRYALDNSEKFTKRDWLAALTLLTTRKNLGRNNHVYREFMSMIVSQREIFGKSSIHLMLHRLAVIGASASIWQLVPFVSAQLSGLEPRQICLISWALAKARVFDSDLNDKLSRWLQTIDPQQLTKIDAAHLAWSYARRVEIAKVEGQALPTAQGLEHSRRQILTVAKWETIIRSMNIEARHRPRDCRMYRTGLVNLFNDIDPDYTPFMPRSTIWVPGQSWRYVTYRDSRIRDKQLAWSFGKDYRTSTVFLLVKAFKRALSKTKDRCLITNRYKYMNFGRELKCLHRVVVAHGVRPPSGDKASGQTYISGSHSSATMLKAAAEIFPKDLGLFTDLSDTIRHAVLRGEHIKDEWIDFLQEQSRRLRFDIAFNQFMCLAIARSACSLDAMDARVIYQLIHFVDKGGLNMKAETGVELAEIFAKSGIDDINAWKRLAVLFERKGISLQLRDIHRFKRAFERSGRINQRIVGFYDLFVKAREDEKKKGASSQVKKPRVLIHGTPAPVKNMKLKALGGDQFVGSNFRDLATQRSVMRWIESDHLRMLYSKEEVDKAFGNGISEEQFVDNCREYASRVMPEREDVYHSSMEDMINELLNVAVMDAFAVKVGEDVTMSTVEDRTDKSKAEASDVNTVNSLLVKIGLPALAAGDATVEELQAAVHCIERVAGNTKGKLLPGDINTMRVVLRDKYLDPCQSDVNHAMAHLQNITANPVSDTSTSFFCTQKCFVDNWPEHSKLHAVLTKAARIHRGEQTSVTSRSSQGLPESTGSTTSKSKSTEEASAAMREVIKRKDASAKRRSGLTESSEDEEFMMSAKTKARIREFLDSTARKMTFEPGERNRVERPSNSSGGSEGGTGSASPNSQLRSRGVFPSLTALPVASEMMIMRPLACHDSQEPINRAGQQSFETFMVDSTRSVMALAGRAITEPRQLLSGLRPAILVLICMVALLIISSGTSLHQLDRAADFLPLTLVGSGAHPRRHILEEKLQSRGDGALAASEFLSAASNHSDGGGALPVLRAESREVAVGQAAVEQPASNAGKEVGVVAGLPVEERQTGKKKTDGLQNTGNGNSSSPSGEDYKKAFFKLAKMTGHEQDISSFLSESVEKHEQVSVVRPAVCVDAVGARLPRFAEK</sequence>
<evidence type="ECO:0000256" key="2">
    <source>
        <dbReference type="ARBA" id="ARBA00006485"/>
    </source>
</evidence>
<dbReference type="PROSITE" id="PS00108">
    <property type="entry name" value="PROTEIN_KINASE_ST"/>
    <property type="match status" value="1"/>
</dbReference>
<protein>
    <recommendedName>
        <fullName evidence="16">Cyclin-dependent kinase 2 homolog</fullName>
        <ecNumber evidence="4">2.7.11.22</ecNumber>
        <ecNumber evidence="3">2.7.11.23</ecNumber>
    </recommendedName>
    <alternativeName>
        <fullName evidence="17">Cell division control protein 2 homolog</fullName>
    </alternativeName>
    <alternativeName>
        <fullName evidence="18">cdc2-related kinase 2</fullName>
    </alternativeName>
</protein>
<feature type="domain" description="Protein kinase" evidence="24">
    <location>
        <begin position="4"/>
        <end position="288"/>
    </location>
</feature>
<keyword evidence="8" id="KW-0808">Transferase</keyword>
<dbReference type="Proteomes" id="UP000591131">
    <property type="component" value="Unassembled WGS sequence"/>
</dbReference>
<evidence type="ECO:0000256" key="8">
    <source>
        <dbReference type="ARBA" id="ARBA00022679"/>
    </source>
</evidence>
<gene>
    <name evidence="25" type="primary">CRK2</name>
    <name evidence="25" type="ORF">FOL47_006724</name>
</gene>
<dbReference type="FunFam" id="1.10.510.10:FF:000611">
    <property type="entry name" value="CMGC family protein kinase"/>
    <property type="match status" value="1"/>
</dbReference>
<feature type="compositionally biased region" description="Basic and acidic residues" evidence="23">
    <location>
        <begin position="1046"/>
        <end position="1055"/>
    </location>
</feature>
<dbReference type="GO" id="GO:0008353">
    <property type="term" value="F:RNA polymerase II CTD heptapeptide repeat kinase activity"/>
    <property type="evidence" value="ECO:0007669"/>
    <property type="project" value="UniProtKB-EC"/>
</dbReference>
<comment type="similarity">
    <text evidence="2">Belongs to the protein kinase superfamily. CMGC Ser/Thr protein kinase family. CDC2/CDKX subfamily.</text>
</comment>
<evidence type="ECO:0000256" key="7">
    <source>
        <dbReference type="ARBA" id="ARBA00022618"/>
    </source>
</evidence>
<evidence type="ECO:0000256" key="22">
    <source>
        <dbReference type="PROSITE-ProRule" id="PRU10141"/>
    </source>
</evidence>
<reference evidence="25 26" key="1">
    <citation type="submission" date="2020-04" db="EMBL/GenBank/DDBJ databases">
        <title>Perkinsus chesapeaki whole genome sequence.</title>
        <authorList>
            <person name="Bogema D.R."/>
        </authorList>
    </citation>
    <scope>NUCLEOTIDE SEQUENCE [LARGE SCALE GENOMIC DNA]</scope>
    <source>
        <strain evidence="25">ATCC PRA-425</strain>
    </source>
</reference>
<keyword evidence="9 22" id="KW-0547">Nucleotide-binding</keyword>
<keyword evidence="7 25" id="KW-0132">Cell division</keyword>
<dbReference type="InterPro" id="IPR017441">
    <property type="entry name" value="Protein_kinase_ATP_BS"/>
</dbReference>